<evidence type="ECO:0000259" key="1">
    <source>
        <dbReference type="Pfam" id="PF04149"/>
    </source>
</evidence>
<dbReference type="AlphaFoldDB" id="A0A4Z1DNE3"/>
<dbReference type="Pfam" id="PF04149">
    <property type="entry name" value="DUF397"/>
    <property type="match status" value="2"/>
</dbReference>
<proteinExistence type="predicted"/>
<reference evidence="2 3" key="1">
    <citation type="submission" date="2019-04" db="EMBL/GenBank/DDBJ databases">
        <title>Streptomyces sp. nov. Bv016 isolated from bark of Buahinia variegata.</title>
        <authorList>
            <person name="Kanchanasin P."/>
            <person name="Tanasupawat S."/>
            <person name="Yuki M."/>
            <person name="Kudo T."/>
        </authorList>
    </citation>
    <scope>NUCLEOTIDE SEQUENCE [LARGE SCALE GENOMIC DNA]</scope>
    <source>
        <strain evidence="2 3">JCM 4765</strain>
    </source>
</reference>
<keyword evidence="3" id="KW-1185">Reference proteome</keyword>
<dbReference type="Proteomes" id="UP000298513">
    <property type="component" value="Unassembled WGS sequence"/>
</dbReference>
<protein>
    <submittedName>
        <fullName evidence="2">DUF397 domain-containing protein</fullName>
    </submittedName>
</protein>
<evidence type="ECO:0000313" key="2">
    <source>
        <dbReference type="EMBL" id="TGN83896.1"/>
    </source>
</evidence>
<sequence>MTSTLLWFKSSYSNDSGGQCVETAYTWHKSSYSDGGGGQCVEAAYTWHQPTRPTTIHIRDSKQTDGPTLAVTPTAWTTFLTDARRG</sequence>
<dbReference type="RefSeq" id="WP_135791519.1">
    <property type="nucleotide sequence ID" value="NZ_BNBQ01000004.1"/>
</dbReference>
<name>A0A4Z1DNE3_STRGP</name>
<dbReference type="GeneID" id="91530994"/>
<dbReference type="EMBL" id="SRRU01000004">
    <property type="protein sequence ID" value="TGN83896.1"/>
    <property type="molecule type" value="Genomic_DNA"/>
</dbReference>
<organism evidence="2 3">
    <name type="scientific">Streptomyces griseoluteus</name>
    <dbReference type="NCBI Taxonomy" id="29306"/>
    <lineage>
        <taxon>Bacteria</taxon>
        <taxon>Bacillati</taxon>
        <taxon>Actinomycetota</taxon>
        <taxon>Actinomycetes</taxon>
        <taxon>Kitasatosporales</taxon>
        <taxon>Streptomycetaceae</taxon>
        <taxon>Streptomyces</taxon>
    </lineage>
</organism>
<gene>
    <name evidence="2" type="ORF">E5082_13720</name>
</gene>
<feature type="domain" description="DUF397" evidence="1">
    <location>
        <begin position="7"/>
        <end position="24"/>
    </location>
</feature>
<feature type="domain" description="DUF397" evidence="1">
    <location>
        <begin position="26"/>
        <end position="84"/>
    </location>
</feature>
<accession>A0A4Z1DNE3</accession>
<dbReference type="InterPro" id="IPR007278">
    <property type="entry name" value="DUF397"/>
</dbReference>
<evidence type="ECO:0000313" key="3">
    <source>
        <dbReference type="Proteomes" id="UP000298513"/>
    </source>
</evidence>
<comment type="caution">
    <text evidence="2">The sequence shown here is derived from an EMBL/GenBank/DDBJ whole genome shotgun (WGS) entry which is preliminary data.</text>
</comment>